<dbReference type="SUPFAM" id="SSF56219">
    <property type="entry name" value="DNase I-like"/>
    <property type="match status" value="1"/>
</dbReference>
<feature type="domain" description="Endonuclease/exonuclease/phosphatase" evidence="2">
    <location>
        <begin position="30"/>
        <end position="357"/>
    </location>
</feature>
<keyword evidence="3" id="KW-0255">Endonuclease</keyword>
<proteinExistence type="predicted"/>
<keyword evidence="4" id="KW-1185">Reference proteome</keyword>
<organism evidence="3 4">
    <name type="scientific">Flavobacterium beibuense</name>
    <dbReference type="NCBI Taxonomy" id="657326"/>
    <lineage>
        <taxon>Bacteria</taxon>
        <taxon>Pseudomonadati</taxon>
        <taxon>Bacteroidota</taxon>
        <taxon>Flavobacteriia</taxon>
        <taxon>Flavobacteriales</taxon>
        <taxon>Flavobacteriaceae</taxon>
        <taxon>Flavobacterium</taxon>
    </lineage>
</organism>
<dbReference type="PANTHER" id="PTHR42834:SF1">
    <property type="entry name" value="ENDONUCLEASE_EXONUCLEASE_PHOSPHATASE FAMILY PROTEIN (AFU_ORTHOLOGUE AFUA_3G09210)"/>
    <property type="match status" value="1"/>
</dbReference>
<keyword evidence="3" id="KW-0378">Hydrolase</keyword>
<dbReference type="RefSeq" id="WP_129751902.1">
    <property type="nucleotide sequence ID" value="NZ_JUIW01000010.1"/>
</dbReference>
<protein>
    <submittedName>
        <fullName evidence="3">Endonuclease/exonuclease/phosphatase family protein</fullName>
    </submittedName>
</protein>
<dbReference type="Gene3D" id="3.60.10.10">
    <property type="entry name" value="Endonuclease/exonuclease/phosphatase"/>
    <property type="match status" value="1"/>
</dbReference>
<dbReference type="InterPro" id="IPR005135">
    <property type="entry name" value="Endo/exonuclease/phosphatase"/>
</dbReference>
<dbReference type="EMBL" id="JUIW01000010">
    <property type="protein sequence ID" value="RYJ41437.1"/>
    <property type="molecule type" value="Genomic_DNA"/>
</dbReference>
<keyword evidence="1" id="KW-0732">Signal</keyword>
<dbReference type="GO" id="GO:0004519">
    <property type="term" value="F:endonuclease activity"/>
    <property type="evidence" value="ECO:0007669"/>
    <property type="project" value="UniProtKB-KW"/>
</dbReference>
<dbReference type="OrthoDB" id="9802724at2"/>
<evidence type="ECO:0000313" key="3">
    <source>
        <dbReference type="EMBL" id="RYJ41437.1"/>
    </source>
</evidence>
<accession>A0A444W6E5</accession>
<sequence>MRRKITISILVLFWFSCVFAQGEKKYMVHTVAFYNVENLFDTINDPKTNDEEFLPNGDYYWNTEKYQKKLDNIAAVLADIGKETNTEPPSIIGLAEVENRMVLEDLVKNTKLINTGYGIIHFNSPDRRGIDVALLYDKKKFRPESYKSIPLVLTLDEKGRIVDSPDTLSTVKTHKYFTRSQLLVSGLLDGEEFNFIVSHWPSRGGGEKKTKPYRDAAGKLNRKIVDSLFAINPQAKIITMGDFNDGPYNNSVRKELAANDRREQVKTQQLYNPMGDMIRSGMGSVAYRDSWDIFDQIILSEPLIHDDFSSLEFWKAGIYNKTYITQTSGKYKGYPLRTWDGVVGYSDHFPVFIYLIKEM</sequence>
<dbReference type="Proteomes" id="UP000289775">
    <property type="component" value="Unassembled WGS sequence"/>
</dbReference>
<keyword evidence="3" id="KW-0269">Exonuclease</keyword>
<dbReference type="PROSITE" id="PS51257">
    <property type="entry name" value="PROKAR_LIPOPROTEIN"/>
    <property type="match status" value="1"/>
</dbReference>
<evidence type="ECO:0000256" key="1">
    <source>
        <dbReference type="SAM" id="SignalP"/>
    </source>
</evidence>
<feature type="chain" id="PRO_5019401922" evidence="1">
    <location>
        <begin position="21"/>
        <end position="359"/>
    </location>
</feature>
<reference evidence="3 4" key="1">
    <citation type="submission" date="2014-12" db="EMBL/GenBank/DDBJ databases">
        <title>Genome sequence of Flavobacterium beibuense RSKm HC5.</title>
        <authorList>
            <person name="Kim J.F."/>
            <person name="Song J.Y."/>
            <person name="Kwak M.-J."/>
            <person name="Lee S.-W."/>
        </authorList>
    </citation>
    <scope>NUCLEOTIDE SEQUENCE [LARGE SCALE GENOMIC DNA]</scope>
    <source>
        <strain evidence="3 4">RSKm HC5</strain>
    </source>
</reference>
<feature type="signal peptide" evidence="1">
    <location>
        <begin position="1"/>
        <end position="20"/>
    </location>
</feature>
<keyword evidence="3" id="KW-0540">Nuclease</keyword>
<dbReference type="InterPro" id="IPR036691">
    <property type="entry name" value="Endo/exonu/phosph_ase_sf"/>
</dbReference>
<dbReference type="GO" id="GO:0004527">
    <property type="term" value="F:exonuclease activity"/>
    <property type="evidence" value="ECO:0007669"/>
    <property type="project" value="UniProtKB-KW"/>
</dbReference>
<dbReference type="AlphaFoldDB" id="A0A444W6E5"/>
<dbReference type="Pfam" id="PF19580">
    <property type="entry name" value="Exo_endo_phos_3"/>
    <property type="match status" value="1"/>
</dbReference>
<evidence type="ECO:0000259" key="2">
    <source>
        <dbReference type="Pfam" id="PF19580"/>
    </source>
</evidence>
<dbReference type="PANTHER" id="PTHR42834">
    <property type="entry name" value="ENDONUCLEASE/EXONUCLEASE/PHOSPHATASE FAMILY PROTEIN (AFU_ORTHOLOGUE AFUA_3G09210)"/>
    <property type="match status" value="1"/>
</dbReference>
<evidence type="ECO:0000313" key="4">
    <source>
        <dbReference type="Proteomes" id="UP000289775"/>
    </source>
</evidence>
<gene>
    <name evidence="3" type="ORF">NU09_2811</name>
</gene>
<name>A0A444W6E5_9FLAO</name>
<comment type="caution">
    <text evidence="3">The sequence shown here is derived from an EMBL/GenBank/DDBJ whole genome shotgun (WGS) entry which is preliminary data.</text>
</comment>